<feature type="region of interest" description="Disordered" evidence="2">
    <location>
        <begin position="1"/>
        <end position="80"/>
    </location>
</feature>
<dbReference type="OrthoDB" id="427865at2759"/>
<feature type="compositionally biased region" description="Low complexity" evidence="2">
    <location>
        <begin position="765"/>
        <end position="780"/>
    </location>
</feature>
<organism evidence="3 4">
    <name type="scientific">Polarella glacialis</name>
    <name type="common">Dinoflagellate</name>
    <dbReference type="NCBI Taxonomy" id="89957"/>
    <lineage>
        <taxon>Eukaryota</taxon>
        <taxon>Sar</taxon>
        <taxon>Alveolata</taxon>
        <taxon>Dinophyceae</taxon>
        <taxon>Suessiales</taxon>
        <taxon>Suessiaceae</taxon>
        <taxon>Polarella</taxon>
    </lineage>
</organism>
<feature type="non-terminal residue" evidence="3">
    <location>
        <position position="896"/>
    </location>
</feature>
<dbReference type="PANTHER" id="PTHR14596:SF72">
    <property type="entry name" value="ZINC FINGER PROTEIN MSN2-RELATED"/>
    <property type="match status" value="1"/>
</dbReference>
<reference evidence="3" key="1">
    <citation type="submission" date="2021-02" db="EMBL/GenBank/DDBJ databases">
        <authorList>
            <person name="Dougan E. K."/>
            <person name="Rhodes N."/>
            <person name="Thang M."/>
            <person name="Chan C."/>
        </authorList>
    </citation>
    <scope>NUCLEOTIDE SEQUENCE</scope>
</reference>
<evidence type="ECO:0000313" key="3">
    <source>
        <dbReference type="EMBL" id="CAE8620393.1"/>
    </source>
</evidence>
<feature type="compositionally biased region" description="Low complexity" evidence="2">
    <location>
        <begin position="143"/>
        <end position="154"/>
    </location>
</feature>
<keyword evidence="1" id="KW-0175">Coiled coil</keyword>
<dbReference type="Proteomes" id="UP000654075">
    <property type="component" value="Unassembled WGS sequence"/>
</dbReference>
<feature type="region of interest" description="Disordered" evidence="2">
    <location>
        <begin position="140"/>
        <end position="165"/>
    </location>
</feature>
<proteinExistence type="predicted"/>
<feature type="compositionally biased region" description="Low complexity" evidence="2">
    <location>
        <begin position="357"/>
        <end position="402"/>
    </location>
</feature>
<dbReference type="EMBL" id="CAJNNV010027435">
    <property type="protein sequence ID" value="CAE8620393.1"/>
    <property type="molecule type" value="Genomic_DNA"/>
</dbReference>
<evidence type="ECO:0000256" key="2">
    <source>
        <dbReference type="SAM" id="MobiDB-lite"/>
    </source>
</evidence>
<dbReference type="GO" id="GO:0000987">
    <property type="term" value="F:cis-regulatory region sequence-specific DNA binding"/>
    <property type="evidence" value="ECO:0007669"/>
    <property type="project" value="TreeGrafter"/>
</dbReference>
<comment type="caution">
    <text evidence="3">The sequence shown here is derived from an EMBL/GenBank/DDBJ whole genome shotgun (WGS) entry which is preliminary data.</text>
</comment>
<gene>
    <name evidence="3" type="ORF">PGLA1383_LOCUS37955</name>
</gene>
<feature type="region of interest" description="Disordered" evidence="2">
    <location>
        <begin position="764"/>
        <end position="785"/>
    </location>
</feature>
<feature type="region of interest" description="Disordered" evidence="2">
    <location>
        <begin position="479"/>
        <end position="513"/>
    </location>
</feature>
<feature type="compositionally biased region" description="Low complexity" evidence="2">
    <location>
        <begin position="484"/>
        <end position="505"/>
    </location>
</feature>
<dbReference type="AlphaFoldDB" id="A0A813GCG4"/>
<feature type="region of interest" description="Disordered" evidence="2">
    <location>
        <begin position="353"/>
        <end position="414"/>
    </location>
</feature>
<feature type="coiled-coil region" evidence="1">
    <location>
        <begin position="806"/>
        <end position="854"/>
    </location>
</feature>
<evidence type="ECO:0000313" key="4">
    <source>
        <dbReference type="Proteomes" id="UP000654075"/>
    </source>
</evidence>
<dbReference type="PANTHER" id="PTHR14596">
    <property type="entry name" value="ZINC FINGER PROTEIN"/>
    <property type="match status" value="1"/>
</dbReference>
<dbReference type="GO" id="GO:0042594">
    <property type="term" value="P:response to starvation"/>
    <property type="evidence" value="ECO:0007669"/>
    <property type="project" value="TreeGrafter"/>
</dbReference>
<feature type="compositionally biased region" description="Polar residues" evidence="2">
    <location>
        <begin position="58"/>
        <end position="75"/>
    </location>
</feature>
<dbReference type="GO" id="GO:0005634">
    <property type="term" value="C:nucleus"/>
    <property type="evidence" value="ECO:0007669"/>
    <property type="project" value="TreeGrafter"/>
</dbReference>
<protein>
    <submittedName>
        <fullName evidence="3">Uncharacterized protein</fullName>
    </submittedName>
</protein>
<feature type="compositionally biased region" description="Acidic residues" evidence="2">
    <location>
        <begin position="660"/>
        <end position="675"/>
    </location>
</feature>
<accession>A0A813GCG4</accession>
<feature type="compositionally biased region" description="Low complexity" evidence="2">
    <location>
        <begin position="616"/>
        <end position="625"/>
    </location>
</feature>
<evidence type="ECO:0000256" key="1">
    <source>
        <dbReference type="SAM" id="Coils"/>
    </source>
</evidence>
<dbReference type="GO" id="GO:0000981">
    <property type="term" value="F:DNA-binding transcription factor activity, RNA polymerase II-specific"/>
    <property type="evidence" value="ECO:0007669"/>
    <property type="project" value="TreeGrafter"/>
</dbReference>
<sequence>MGRDCGSGDERDDGEFRTSMGVRVGRRPRRGAVDRTLLNPVGAGLDASKHPMGWAGSAGSQSRPSASAPTPNVASGWQEEEGGLGDAYRDFLAAAAAVPETLPQPIALGRESRVVVNIPPGCSMAKDLLVLCTGKAATPDVTGRQGQKRGAAAARVSSGRPEDFGATADAVEEPVLETYDESPGVVTSDVPDGRGRWEVEVTRKGIIHVLRVPAFGLLWQGAPVLVADAPGSEKEEGGLLAADRPERGSGNWPVELHKILSLLPANVRELRLPGFEDEELFPPLGSGAEGPELQRGMAVELCKLRAGASYNGLSGVVLSAGPSDRGRWEVAVKVPVAVPREQLTLVGLKRPKVGRKAAPSATATATTPTTAATAATATTTSATGTAATTATSSGSTPAPAAGQPASDGSKKDGFQLGDEVEIFGLLSAPQHNGRIGTVLGSSASSAASGPLRRWRVSCEVEPGKPSLLLELKAANIRRTQPSCNSNNNNSSISNNNNKNNNNKDNNSNKHEEDGFQLGDEVEILGLLSAPQHNGRIGTVLGSSASSASSGPLRRWRVRVAAADSEEEEAVFCPAPAADPVAAPAEDEAFSAAPYACAPAAAPQMPPMFHSTLDRAPQAAGAQLGRRGLRRGRAAESSIAPSKTKRLRGGAQLQTCFGEGPESEEEDENDDEEESHDADMSGIQRQYPSSCLFSDTVRMAKLLCDKAMTGRIILTRAARTRLSADVEDELQHSGLKMVTGQPSSLVDEHFVVARTDEVNVKAIEEPFASAPSPKAASGPASLQPRSLDDASMQREMVQLSQHQQQHQTALEEERACLQAMLSATQEELRRVSLAFGQAQRQLQVTEEQAHHAKQEARSLYTQLHAVSSGAAAERSQANGGHLSPPVDRHAGAPPLPE</sequence>
<feature type="region of interest" description="Disordered" evidence="2">
    <location>
        <begin position="864"/>
        <end position="896"/>
    </location>
</feature>
<name>A0A813GCG4_POLGL</name>
<feature type="region of interest" description="Disordered" evidence="2">
    <location>
        <begin position="616"/>
        <end position="682"/>
    </location>
</feature>
<keyword evidence="4" id="KW-1185">Reference proteome</keyword>